<organism evidence="2 3">
    <name type="scientific">Drosophila albomicans</name>
    <name type="common">Fruit fly</name>
    <dbReference type="NCBI Taxonomy" id="7291"/>
    <lineage>
        <taxon>Eukaryota</taxon>
        <taxon>Metazoa</taxon>
        <taxon>Ecdysozoa</taxon>
        <taxon>Arthropoda</taxon>
        <taxon>Hexapoda</taxon>
        <taxon>Insecta</taxon>
        <taxon>Pterygota</taxon>
        <taxon>Neoptera</taxon>
        <taxon>Endopterygota</taxon>
        <taxon>Diptera</taxon>
        <taxon>Brachycera</taxon>
        <taxon>Muscomorpha</taxon>
        <taxon>Ephydroidea</taxon>
        <taxon>Drosophilidae</taxon>
        <taxon>Drosophila</taxon>
    </lineage>
</organism>
<feature type="transmembrane region" description="Helical" evidence="1">
    <location>
        <begin position="104"/>
        <end position="126"/>
    </location>
</feature>
<dbReference type="AlphaFoldDB" id="A0A6P8WIL9"/>
<name>A0A6P8WIL9_DROAB</name>
<evidence type="ECO:0000313" key="3">
    <source>
        <dbReference type="RefSeq" id="XP_034102939.1"/>
    </source>
</evidence>
<proteinExistence type="predicted"/>
<dbReference type="GeneID" id="117567220"/>
<dbReference type="RefSeq" id="XP_034102939.1">
    <property type="nucleotide sequence ID" value="XM_034247048.2"/>
</dbReference>
<keyword evidence="2" id="KW-1185">Reference proteome</keyword>
<sequence length="139" mass="15634">MVKIRLNACCFCISLRRGCIGIAFFDVIVNLVIILLGPQELISQPERAVCICHCIGCVMLLLGALIQSTVLLVFYLITSFVNTAILIICFIIQTVSNLSVRFHVLIFVVVLTAINVYFYIIAYSYYQQVNTPFEEDDEA</sequence>
<keyword evidence="1" id="KW-0812">Transmembrane</keyword>
<keyword evidence="1" id="KW-0472">Membrane</keyword>
<feature type="transmembrane region" description="Helical" evidence="1">
    <location>
        <begin position="15"/>
        <end position="36"/>
    </location>
</feature>
<keyword evidence="1" id="KW-1133">Transmembrane helix</keyword>
<gene>
    <name evidence="3" type="primary">LOC117567220</name>
</gene>
<reference evidence="3" key="1">
    <citation type="submission" date="2025-08" db="UniProtKB">
        <authorList>
            <consortium name="RefSeq"/>
        </authorList>
    </citation>
    <scope>IDENTIFICATION</scope>
    <source>
        <strain evidence="3">15112-1751.03</strain>
        <tissue evidence="3">Whole Adult</tissue>
    </source>
</reference>
<accession>A0A6P8WIL9</accession>
<dbReference type="Proteomes" id="UP000515160">
    <property type="component" value="Chromosome 3"/>
</dbReference>
<evidence type="ECO:0000313" key="2">
    <source>
        <dbReference type="Proteomes" id="UP000515160"/>
    </source>
</evidence>
<evidence type="ECO:0000256" key="1">
    <source>
        <dbReference type="SAM" id="Phobius"/>
    </source>
</evidence>
<dbReference type="OrthoDB" id="7856479at2759"/>
<feature type="transmembrane region" description="Helical" evidence="1">
    <location>
        <begin position="72"/>
        <end position="92"/>
    </location>
</feature>
<protein>
    <submittedName>
        <fullName evidence="3">Uncharacterized protein LOC117567220 isoform X1</fullName>
    </submittedName>
</protein>